<evidence type="ECO:0000259" key="6">
    <source>
        <dbReference type="PROSITE" id="PS00623"/>
    </source>
</evidence>
<dbReference type="GO" id="GO:0016614">
    <property type="term" value="F:oxidoreductase activity, acting on CH-OH group of donors"/>
    <property type="evidence" value="ECO:0007669"/>
    <property type="project" value="InterPro"/>
</dbReference>
<feature type="domain" description="Glucose-methanol-choline oxidoreductase N-terminal" evidence="6">
    <location>
        <begin position="735"/>
        <end position="758"/>
    </location>
</feature>
<dbReference type="InterPro" id="IPR036188">
    <property type="entry name" value="FAD/NAD-bd_sf"/>
</dbReference>
<reference evidence="8 9" key="1">
    <citation type="submission" date="2023-11" db="EMBL/GenBank/DDBJ databases">
        <authorList>
            <person name="Okamura Y."/>
        </authorList>
    </citation>
    <scope>NUCLEOTIDE SEQUENCE [LARGE SCALE GENOMIC DNA]</scope>
</reference>
<dbReference type="SUPFAM" id="SSF54373">
    <property type="entry name" value="FAD-linked reductases, C-terminal domain"/>
    <property type="match status" value="2"/>
</dbReference>
<comment type="caution">
    <text evidence="8">The sequence shown here is derived from an EMBL/GenBank/DDBJ whole genome shotgun (WGS) entry which is preliminary data.</text>
</comment>
<dbReference type="PROSITE" id="PS00624">
    <property type="entry name" value="GMC_OXRED_2"/>
    <property type="match status" value="2"/>
</dbReference>
<dbReference type="Pfam" id="PF05199">
    <property type="entry name" value="GMC_oxred_C"/>
    <property type="match status" value="2"/>
</dbReference>
<feature type="domain" description="Glucose-methanol-choline oxidoreductase N-terminal" evidence="7">
    <location>
        <begin position="304"/>
        <end position="318"/>
    </location>
</feature>
<feature type="domain" description="Glucose-methanol-choline oxidoreductase N-terminal" evidence="7">
    <location>
        <begin position="911"/>
        <end position="925"/>
    </location>
</feature>
<dbReference type="AlphaFoldDB" id="A0AAV1IWJ8"/>
<evidence type="ECO:0000256" key="3">
    <source>
        <dbReference type="ARBA" id="ARBA00022630"/>
    </source>
</evidence>
<comment type="cofactor">
    <cofactor evidence="1">
        <name>FAD</name>
        <dbReference type="ChEBI" id="CHEBI:57692"/>
    </cofactor>
</comment>
<organism evidence="8 9">
    <name type="scientific">Leptosia nina</name>
    <dbReference type="NCBI Taxonomy" id="320188"/>
    <lineage>
        <taxon>Eukaryota</taxon>
        <taxon>Metazoa</taxon>
        <taxon>Ecdysozoa</taxon>
        <taxon>Arthropoda</taxon>
        <taxon>Hexapoda</taxon>
        <taxon>Insecta</taxon>
        <taxon>Pterygota</taxon>
        <taxon>Neoptera</taxon>
        <taxon>Endopterygota</taxon>
        <taxon>Lepidoptera</taxon>
        <taxon>Glossata</taxon>
        <taxon>Ditrysia</taxon>
        <taxon>Papilionoidea</taxon>
        <taxon>Pieridae</taxon>
        <taxon>Pierinae</taxon>
        <taxon>Leptosia</taxon>
    </lineage>
</organism>
<dbReference type="PANTHER" id="PTHR11552">
    <property type="entry name" value="GLUCOSE-METHANOL-CHOLINE GMC OXIDOREDUCTASE"/>
    <property type="match status" value="1"/>
</dbReference>
<keyword evidence="9" id="KW-1185">Reference proteome</keyword>
<dbReference type="Gene3D" id="3.30.560.10">
    <property type="entry name" value="Glucose Oxidase, domain 3"/>
    <property type="match status" value="2"/>
</dbReference>
<evidence type="ECO:0000256" key="5">
    <source>
        <dbReference type="RuleBase" id="RU003968"/>
    </source>
</evidence>
<dbReference type="Gene3D" id="3.50.50.60">
    <property type="entry name" value="FAD/NAD(P)-binding domain"/>
    <property type="match status" value="2"/>
</dbReference>
<evidence type="ECO:0000256" key="2">
    <source>
        <dbReference type="ARBA" id="ARBA00010790"/>
    </source>
</evidence>
<evidence type="ECO:0000256" key="4">
    <source>
        <dbReference type="ARBA" id="ARBA00022827"/>
    </source>
</evidence>
<dbReference type="PANTHER" id="PTHR11552:SF147">
    <property type="entry name" value="CHOLINE DEHYDROGENASE, MITOCHONDRIAL"/>
    <property type="match status" value="1"/>
</dbReference>
<evidence type="ECO:0000313" key="9">
    <source>
        <dbReference type="Proteomes" id="UP001497472"/>
    </source>
</evidence>
<dbReference type="Proteomes" id="UP001497472">
    <property type="component" value="Unassembled WGS sequence"/>
</dbReference>
<dbReference type="InterPro" id="IPR012132">
    <property type="entry name" value="GMC_OxRdtase"/>
</dbReference>
<sequence>MLLSLIAYFDVKILATLVWCLQLLIVTVSERYKYQYYPLQNGQDGERYDFVIIGGGTAACVLANRLTEVPHWSVLVIEAGEDPPLASDIPGVSTLIAPALPHWEFSATDDGYSSQALQSKKIIYSQGKMMGGSSSSNFMYYVKGNEKDFDDWLEKGSEGWDWESVQQYYKMSERFKDEDILNSNTGHLHNTNGYLGVTKYDWEEETKELFDSLKENGRTILNDTNGNDQIGYSIPQFSIADNLRQSSLVSYIRPLNRTNLSILRHSYVSKIIFVNNTAVGVEVTDVNGNVKKIKSNIEVILSAGTIKSPQLLLQSGVGPKYHLKEHNIPLIYHSPHVGANLQDHATVPILIPGQEISFAGVYPSDLKVIPRLNEFPKPCVMGFGALDKGPRPDYQVKAFPFPRGSLFSSLMCIEVFKWNRAICVNVAKASHHDVLFALVVLLHPKSRGYVRLKSNDPMSDPEVVTGFFSNKDDITTFAKSVEDFISIVNTTYFKRKSATVTDLGVTHCKEYIFGSRDYWECFVKNMASSVYHPVGTCAMGRDGVVDKALLVRGVNRLRVVDASVMPSIVSGNTYATVVMIAEKAADMIKQTYKRDGTHTCSRMLLNLAISALAYIDVKVLAPLLAVVQIIIVGITSGDFKNLYYPPQADVTAGRSYDFIVVGGGSAGCVVANRLTEVSNWTVLLIEAGDYPPLASDSPGVSVVTAPKLPRWDFDAKNDEYSSQAQNTKSIVYTQGNMLGGSSSLNFMYYVRGNERDFEDWADRGVQGWDWKTALKYYMKSERFTNRAILKSDSGQLHSTDGYLGVTQYNWTKDLAPYFEAFEENGRQIVEDINGYERNGYGTPQFTSAELRQSAGVAFIRPIKDRPNLHVLKKCYVRKIIIKDGVAVGVEVETDDETMELMANIEVILSAGAIRSPQVLMLSGIGPADHLKKLGINTIVDSPRVGSNMQDHPLIPIIIQGETEFPILVSDLKTLPKLGDFPAPCVMGLISLDKNDTQPFYQIIGFPFPSGSLFVTLMCTEVFKYNEDICIAAAEASHHDIFFAFLVLLHPESRGSVRLKTTNPKDYPEVSSGYFSVKDDKTKLARATEDFLTVTSSKLFKSTSAKAADLKVDQCKLKWFGSRDYWECYALNMASTLYHPIGTCAMGTDGVVDDTLLVRGVKGLRVVDASVMPSIVSGNTYGTVVMIAEKAADMIKTAYGIHTN</sequence>
<keyword evidence="3 5" id="KW-0285">Flavoprotein</keyword>
<dbReference type="SUPFAM" id="SSF51905">
    <property type="entry name" value="FAD/NAD(P)-binding domain"/>
    <property type="match status" value="2"/>
</dbReference>
<accession>A0AAV1IWJ8</accession>
<evidence type="ECO:0000256" key="1">
    <source>
        <dbReference type="ARBA" id="ARBA00001974"/>
    </source>
</evidence>
<gene>
    <name evidence="8" type="ORF">LNINA_LOCUS790</name>
</gene>
<dbReference type="InterPro" id="IPR000172">
    <property type="entry name" value="GMC_OxRdtase_N"/>
</dbReference>
<dbReference type="InterPro" id="IPR007867">
    <property type="entry name" value="GMC_OxRtase_C"/>
</dbReference>
<name>A0AAV1IWJ8_9NEOP</name>
<evidence type="ECO:0000259" key="7">
    <source>
        <dbReference type="PROSITE" id="PS00624"/>
    </source>
</evidence>
<dbReference type="EMBL" id="CAVLEF010000001">
    <property type="protein sequence ID" value="CAK1540759.1"/>
    <property type="molecule type" value="Genomic_DNA"/>
</dbReference>
<proteinExistence type="inferred from homology"/>
<keyword evidence="4 5" id="KW-0274">FAD</keyword>
<comment type="similarity">
    <text evidence="2 5">Belongs to the GMC oxidoreductase family.</text>
</comment>
<dbReference type="PROSITE" id="PS00623">
    <property type="entry name" value="GMC_OXRED_1"/>
    <property type="match status" value="1"/>
</dbReference>
<protein>
    <recommendedName>
        <fullName evidence="6 7">Glucose-methanol-choline oxidoreductase N-terminal domain-containing protein</fullName>
    </recommendedName>
</protein>
<evidence type="ECO:0000313" key="8">
    <source>
        <dbReference type="EMBL" id="CAK1540759.1"/>
    </source>
</evidence>
<dbReference type="GO" id="GO:0050660">
    <property type="term" value="F:flavin adenine dinucleotide binding"/>
    <property type="evidence" value="ECO:0007669"/>
    <property type="project" value="InterPro"/>
</dbReference>
<dbReference type="Pfam" id="PF00732">
    <property type="entry name" value="GMC_oxred_N"/>
    <property type="match status" value="2"/>
</dbReference>